<dbReference type="Proteomes" id="UP000530032">
    <property type="component" value="Unassembled WGS sequence"/>
</dbReference>
<dbReference type="AlphaFoldDB" id="A0A843BBR3"/>
<keyword evidence="1 4" id="KW-0808">Transferase</keyword>
<dbReference type="PANTHER" id="PTHR43877">
    <property type="entry name" value="AMINOALKYLPHOSPHONATE N-ACETYLTRANSFERASE-RELATED-RELATED"/>
    <property type="match status" value="1"/>
</dbReference>
<dbReference type="SUPFAM" id="SSF55729">
    <property type="entry name" value="Acyl-CoA N-acyltransferases (Nat)"/>
    <property type="match status" value="1"/>
</dbReference>
<feature type="domain" description="N-acetyltransferase" evidence="3">
    <location>
        <begin position="3"/>
        <end position="169"/>
    </location>
</feature>
<evidence type="ECO:0000259" key="3">
    <source>
        <dbReference type="PROSITE" id="PS51186"/>
    </source>
</evidence>
<evidence type="ECO:0000256" key="1">
    <source>
        <dbReference type="ARBA" id="ARBA00022679"/>
    </source>
</evidence>
<dbReference type="GO" id="GO:0016747">
    <property type="term" value="F:acyltransferase activity, transferring groups other than amino-acyl groups"/>
    <property type="evidence" value="ECO:0007669"/>
    <property type="project" value="InterPro"/>
</dbReference>
<comment type="caution">
    <text evidence="4">The sequence shown here is derived from an EMBL/GenBank/DDBJ whole genome shotgun (WGS) entry which is preliminary data.</text>
</comment>
<evidence type="ECO:0000313" key="5">
    <source>
        <dbReference type="Proteomes" id="UP000530032"/>
    </source>
</evidence>
<accession>A0A843BBR3</accession>
<gene>
    <name evidence="4" type="ORF">HF327_019400</name>
</gene>
<dbReference type="InterPro" id="IPR016181">
    <property type="entry name" value="Acyl_CoA_acyltransferase"/>
</dbReference>
<name>A0A843BBR3_9BURK</name>
<protein>
    <submittedName>
        <fullName evidence="4">N-acetyltransferase</fullName>
    </submittedName>
</protein>
<keyword evidence="5" id="KW-1185">Reference proteome</keyword>
<dbReference type="InterPro" id="IPR050832">
    <property type="entry name" value="Bact_Acetyltransf"/>
</dbReference>
<evidence type="ECO:0000256" key="2">
    <source>
        <dbReference type="ARBA" id="ARBA00023315"/>
    </source>
</evidence>
<dbReference type="CDD" id="cd04301">
    <property type="entry name" value="NAT_SF"/>
    <property type="match status" value="1"/>
</dbReference>
<dbReference type="PROSITE" id="PS51186">
    <property type="entry name" value="GNAT"/>
    <property type="match status" value="1"/>
</dbReference>
<dbReference type="RefSeq" id="WP_198462020.1">
    <property type="nucleotide sequence ID" value="NZ_JABBCQ020000021.1"/>
</dbReference>
<keyword evidence="2" id="KW-0012">Acyltransferase</keyword>
<evidence type="ECO:0000313" key="4">
    <source>
        <dbReference type="EMBL" id="MBI1626650.1"/>
    </source>
</evidence>
<sequence length="175" mass="19082">MQHSIRPLTSPDLESYRTLRLQALTECPASFGATPATEQAQSDAQIVSRFGGSPGHIMWGGFDSNGKLCATLGMYRDQSEKTAHKAHLFAMYVAARARDLGLARRMLETAVDHANALKLRQIMLGCNASNLAALRLYEQAGFSRYGLEPAALYVDGEYFDEVLMVLALNAAPQTA</sequence>
<organism evidence="4 5">
    <name type="scientific">Comamonas suwonensis</name>
    <dbReference type="NCBI Taxonomy" id="2606214"/>
    <lineage>
        <taxon>Bacteria</taxon>
        <taxon>Pseudomonadati</taxon>
        <taxon>Pseudomonadota</taxon>
        <taxon>Betaproteobacteria</taxon>
        <taxon>Burkholderiales</taxon>
        <taxon>Comamonadaceae</taxon>
        <taxon>Comamonas</taxon>
    </lineage>
</organism>
<dbReference type="EMBL" id="JABBCQ020000021">
    <property type="protein sequence ID" value="MBI1626650.1"/>
    <property type="molecule type" value="Genomic_DNA"/>
</dbReference>
<proteinExistence type="predicted"/>
<dbReference type="Gene3D" id="3.40.630.30">
    <property type="match status" value="1"/>
</dbReference>
<dbReference type="Pfam" id="PF00583">
    <property type="entry name" value="Acetyltransf_1"/>
    <property type="match status" value="1"/>
</dbReference>
<dbReference type="PANTHER" id="PTHR43877:SF2">
    <property type="entry name" value="AMINOALKYLPHOSPHONATE N-ACETYLTRANSFERASE-RELATED"/>
    <property type="match status" value="1"/>
</dbReference>
<dbReference type="InterPro" id="IPR000182">
    <property type="entry name" value="GNAT_dom"/>
</dbReference>
<reference evidence="4" key="1">
    <citation type="submission" date="2020-12" db="EMBL/GenBank/DDBJ databases">
        <title>Comamonas sp. nov., isolated from stream water.</title>
        <authorList>
            <person name="Park K.-H."/>
        </authorList>
    </citation>
    <scope>NUCLEOTIDE SEQUENCE</scope>
    <source>
        <strain evidence="4">EJ-4</strain>
    </source>
</reference>